<dbReference type="SUPFAM" id="SSF46689">
    <property type="entry name" value="Homeodomain-like"/>
    <property type="match status" value="1"/>
</dbReference>
<dbReference type="SUPFAM" id="SSF48498">
    <property type="entry name" value="Tetracyclin repressor-like, C-terminal domain"/>
    <property type="match status" value="1"/>
</dbReference>
<dbReference type="PRINTS" id="PR00455">
    <property type="entry name" value="HTHTETR"/>
</dbReference>
<dbReference type="InterPro" id="IPR050109">
    <property type="entry name" value="HTH-type_TetR-like_transc_reg"/>
</dbReference>
<dbReference type="PROSITE" id="PS01081">
    <property type="entry name" value="HTH_TETR_1"/>
    <property type="match status" value="1"/>
</dbReference>
<dbReference type="STRING" id="1492898.SY85_17390"/>
<evidence type="ECO:0000313" key="4">
    <source>
        <dbReference type="EMBL" id="ANE52005.1"/>
    </source>
</evidence>
<sequence>MNLNDKQIHILSTAEKLFACKGFDGTSIRDIAEAAQVNIAMISYYFGSKEKLMQSLFEERTQHMALRYENLIQNESLNPWDKLCYVIDDYVERVKEKQRFFKIMLHEQILEKNTLITELLNELKQKNLAFMELIIKDGQKKKLFKKGVDIVLLTNTLTGIAMQALLNKAIYKKFHGLEALSEEAFDKLLKEKASNHIKNLYKAILNYEA</sequence>
<reference evidence="5" key="1">
    <citation type="submission" date="2015-01" db="EMBL/GenBank/DDBJ databases">
        <title>Flavisolibacter sp./LCS9/ whole genome sequencing.</title>
        <authorList>
            <person name="Kim M.K."/>
            <person name="Srinivasan S."/>
            <person name="Lee J.-J."/>
        </authorList>
    </citation>
    <scope>NUCLEOTIDE SEQUENCE [LARGE SCALE GENOMIC DNA]</scope>
    <source>
        <strain evidence="5">LCS9</strain>
    </source>
</reference>
<dbReference type="Pfam" id="PF17938">
    <property type="entry name" value="TetR_C_29"/>
    <property type="match status" value="1"/>
</dbReference>
<dbReference type="InterPro" id="IPR023772">
    <property type="entry name" value="DNA-bd_HTH_TetR-type_CS"/>
</dbReference>
<dbReference type="Gene3D" id="1.10.10.60">
    <property type="entry name" value="Homeodomain-like"/>
    <property type="match status" value="1"/>
</dbReference>
<evidence type="ECO:0000259" key="3">
    <source>
        <dbReference type="PROSITE" id="PS50977"/>
    </source>
</evidence>
<keyword evidence="1 2" id="KW-0238">DNA-binding</keyword>
<name>A0A172TY43_9BACT</name>
<organism evidence="4 5">
    <name type="scientific">Flavisolibacter tropicus</name>
    <dbReference type="NCBI Taxonomy" id="1492898"/>
    <lineage>
        <taxon>Bacteria</taxon>
        <taxon>Pseudomonadati</taxon>
        <taxon>Bacteroidota</taxon>
        <taxon>Chitinophagia</taxon>
        <taxon>Chitinophagales</taxon>
        <taxon>Chitinophagaceae</taxon>
        <taxon>Flavisolibacter</taxon>
    </lineage>
</organism>
<dbReference type="InterPro" id="IPR009057">
    <property type="entry name" value="Homeodomain-like_sf"/>
</dbReference>
<dbReference type="InterPro" id="IPR041474">
    <property type="entry name" value="NicS_C"/>
</dbReference>
<dbReference type="InterPro" id="IPR001647">
    <property type="entry name" value="HTH_TetR"/>
</dbReference>
<dbReference type="Gene3D" id="1.10.357.10">
    <property type="entry name" value="Tetracycline Repressor, domain 2"/>
    <property type="match status" value="1"/>
</dbReference>
<dbReference type="KEGG" id="fla:SY85_17390"/>
<dbReference type="Pfam" id="PF00440">
    <property type="entry name" value="TetR_N"/>
    <property type="match status" value="1"/>
</dbReference>
<gene>
    <name evidence="4" type="ORF">SY85_17390</name>
</gene>
<keyword evidence="5" id="KW-1185">Reference proteome</keyword>
<feature type="DNA-binding region" description="H-T-H motif" evidence="2">
    <location>
        <begin position="27"/>
        <end position="46"/>
    </location>
</feature>
<dbReference type="PANTHER" id="PTHR30328:SF54">
    <property type="entry name" value="HTH-TYPE TRANSCRIPTIONAL REPRESSOR SCO4008"/>
    <property type="match status" value="1"/>
</dbReference>
<accession>A0A172TY43</accession>
<evidence type="ECO:0000256" key="1">
    <source>
        <dbReference type="ARBA" id="ARBA00023125"/>
    </source>
</evidence>
<dbReference type="PATRIC" id="fig|1492898.3.peg.3782"/>
<dbReference type="RefSeq" id="WP_066406146.1">
    <property type="nucleotide sequence ID" value="NZ_CP011390.1"/>
</dbReference>
<dbReference type="OrthoDB" id="9789566at2"/>
<dbReference type="EMBL" id="CP011390">
    <property type="protein sequence ID" value="ANE52005.1"/>
    <property type="molecule type" value="Genomic_DNA"/>
</dbReference>
<dbReference type="AlphaFoldDB" id="A0A172TY43"/>
<evidence type="ECO:0000313" key="5">
    <source>
        <dbReference type="Proteomes" id="UP000077177"/>
    </source>
</evidence>
<protein>
    <recommendedName>
        <fullName evidence="3">HTH tetR-type domain-containing protein</fullName>
    </recommendedName>
</protein>
<dbReference type="PANTHER" id="PTHR30328">
    <property type="entry name" value="TRANSCRIPTIONAL REPRESSOR"/>
    <property type="match status" value="1"/>
</dbReference>
<dbReference type="GO" id="GO:0003677">
    <property type="term" value="F:DNA binding"/>
    <property type="evidence" value="ECO:0007669"/>
    <property type="project" value="UniProtKB-UniRule"/>
</dbReference>
<dbReference type="Proteomes" id="UP000077177">
    <property type="component" value="Chromosome"/>
</dbReference>
<feature type="domain" description="HTH tetR-type" evidence="3">
    <location>
        <begin position="4"/>
        <end position="64"/>
    </location>
</feature>
<dbReference type="InterPro" id="IPR036271">
    <property type="entry name" value="Tet_transcr_reg_TetR-rel_C_sf"/>
</dbReference>
<proteinExistence type="predicted"/>
<dbReference type="PROSITE" id="PS50977">
    <property type="entry name" value="HTH_TETR_2"/>
    <property type="match status" value="1"/>
</dbReference>
<reference evidence="4 5" key="2">
    <citation type="journal article" date="2016" name="Int. J. Syst. Evol. Microbiol.">
        <title>Flavisolibacter tropicus sp. nov., isolated from tropical soil.</title>
        <authorList>
            <person name="Lee J.J."/>
            <person name="Kang M.S."/>
            <person name="Kim G.S."/>
            <person name="Lee C.S."/>
            <person name="Lim S."/>
            <person name="Lee J."/>
            <person name="Roh S.H."/>
            <person name="Kang H."/>
            <person name="Ha J.M."/>
            <person name="Bae S."/>
            <person name="Jung H.Y."/>
            <person name="Kim M.K."/>
        </authorList>
    </citation>
    <scope>NUCLEOTIDE SEQUENCE [LARGE SCALE GENOMIC DNA]</scope>
    <source>
        <strain evidence="4 5">LCS9</strain>
    </source>
</reference>
<evidence type="ECO:0000256" key="2">
    <source>
        <dbReference type="PROSITE-ProRule" id="PRU00335"/>
    </source>
</evidence>